<gene>
    <name evidence="3" type="ORF">FB388_2795</name>
</gene>
<keyword evidence="4" id="KW-1185">Reference proteome</keyword>
<reference evidence="3 4" key="1">
    <citation type="submission" date="2019-06" db="EMBL/GenBank/DDBJ databases">
        <title>Sequencing the genomes of 1000 actinobacteria strains.</title>
        <authorList>
            <person name="Klenk H.-P."/>
        </authorList>
    </citation>
    <scope>NUCLEOTIDE SEQUENCE [LARGE SCALE GENOMIC DNA]</scope>
    <source>
        <strain evidence="3 4">DSM 45511</strain>
    </source>
</reference>
<evidence type="ECO:0000256" key="2">
    <source>
        <dbReference type="SAM" id="Phobius"/>
    </source>
</evidence>
<protein>
    <recommendedName>
        <fullName evidence="5">Secreted protein</fullName>
    </recommendedName>
</protein>
<keyword evidence="2" id="KW-0812">Transmembrane</keyword>
<organism evidence="3 4">
    <name type="scientific">Pseudonocardia cypriaca</name>
    <dbReference type="NCBI Taxonomy" id="882449"/>
    <lineage>
        <taxon>Bacteria</taxon>
        <taxon>Bacillati</taxon>
        <taxon>Actinomycetota</taxon>
        <taxon>Actinomycetes</taxon>
        <taxon>Pseudonocardiales</taxon>
        <taxon>Pseudonocardiaceae</taxon>
        <taxon>Pseudonocardia</taxon>
    </lineage>
</organism>
<accession>A0A543GH58</accession>
<evidence type="ECO:0000256" key="1">
    <source>
        <dbReference type="SAM" id="MobiDB-lite"/>
    </source>
</evidence>
<dbReference type="AlphaFoldDB" id="A0A543GH58"/>
<evidence type="ECO:0000313" key="3">
    <source>
        <dbReference type="EMBL" id="TQM45395.1"/>
    </source>
</evidence>
<comment type="caution">
    <text evidence="3">The sequence shown here is derived from an EMBL/GenBank/DDBJ whole genome shotgun (WGS) entry which is preliminary data.</text>
</comment>
<keyword evidence="2" id="KW-1133">Transmembrane helix</keyword>
<proteinExistence type="predicted"/>
<name>A0A543GH58_9PSEU</name>
<dbReference type="RefSeq" id="WP_211361904.1">
    <property type="nucleotide sequence ID" value="NZ_VFPH01000001.1"/>
</dbReference>
<evidence type="ECO:0008006" key="5">
    <source>
        <dbReference type="Google" id="ProtNLM"/>
    </source>
</evidence>
<sequence>MDSTVIVLIVVIVVLALGLIAAGVLLFQRRRTERLQEHYGPEYERSLSQTGNRRAAEAQLSEREKRHRELDIRDLRSDERERFAASWADIQREFVDDPKRAVHDADMLVLDIMRTRGYPVGDDGGDFERRAEDISVEHPDVVQHYREAHAVRDATEHGDVDTENQRSAVTSYRSLVTALLDDHGEDDRDRNRHDRNRDDRNRDDRNRDDRNRDDRNRDDHSRDDRGGGETHHPTDKEWTR</sequence>
<dbReference type="Proteomes" id="UP000319818">
    <property type="component" value="Unassembled WGS sequence"/>
</dbReference>
<feature type="region of interest" description="Disordered" evidence="1">
    <location>
        <begin position="183"/>
        <end position="240"/>
    </location>
</feature>
<evidence type="ECO:0000313" key="4">
    <source>
        <dbReference type="Proteomes" id="UP000319818"/>
    </source>
</evidence>
<dbReference type="EMBL" id="VFPH01000001">
    <property type="protein sequence ID" value="TQM45395.1"/>
    <property type="molecule type" value="Genomic_DNA"/>
</dbReference>
<feature type="transmembrane region" description="Helical" evidence="2">
    <location>
        <begin position="6"/>
        <end position="27"/>
    </location>
</feature>
<keyword evidence="2" id="KW-0472">Membrane</keyword>